<dbReference type="Gene3D" id="2.130.10.10">
    <property type="entry name" value="YVTN repeat-like/Quinoprotein amine dehydrogenase"/>
    <property type="match status" value="1"/>
</dbReference>
<dbReference type="OrthoDB" id="760263at2759"/>
<name>A0A7J6WKV2_THATH</name>
<evidence type="ECO:0000313" key="1">
    <source>
        <dbReference type="EMBL" id="KAF5198004.1"/>
    </source>
</evidence>
<dbReference type="SUPFAM" id="SSF81383">
    <property type="entry name" value="F-box domain"/>
    <property type="match status" value="1"/>
</dbReference>
<sequence>VCTTWQSVSRSDHLWRNLTRTIWHRHHLLHDTWQSEYHYRHRICSNFRTRRALHTNLVIIPTTQQYANVGDNQNFLTCRRLAISDYHLACGLVDGSIRLFDLITRIHVTTFLPQQREHLGLYARAVSGIVLTENQLVFGSLDGDLHVAVIGNAGGVDNLNNPNPNPRRVQLGNVVTDGTLVDFTGCCRWWVGLYAGVPGQSFHVWNAETEQLVFIGGSLTDPESVMGWHLLTEFIDSIGRVRIIMSSNQESVVVVASTAVRLMSLEIRNDDGMMIVLNEEQLMPVERRLIVDSVDVNSNTHRLMIVDNRRFARIRRVGVGDFEEVCRFRIRRGGGGRLMGCINGGCVFIWNGGMIRTWDARQGEFLYNLMDRIGEVTALIADDRHVACTCADGTIHLWDFGAI</sequence>
<proteinExistence type="predicted"/>
<dbReference type="PANTHER" id="PTHR19855:SF31">
    <property type="entry name" value="TRANSCRIPTIONAL REGULATOR STERILE APETALA"/>
    <property type="match status" value="1"/>
</dbReference>
<dbReference type="EMBL" id="JABWDY010013883">
    <property type="protein sequence ID" value="KAF5198004.1"/>
    <property type="molecule type" value="Genomic_DNA"/>
</dbReference>
<dbReference type="InterPro" id="IPR015943">
    <property type="entry name" value="WD40/YVTN_repeat-like_dom_sf"/>
</dbReference>
<feature type="non-terminal residue" evidence="1">
    <location>
        <position position="1"/>
    </location>
</feature>
<accession>A0A7J6WKV2</accession>
<dbReference type="PANTHER" id="PTHR19855">
    <property type="entry name" value="WD40 REPEAT PROTEIN 12, 37"/>
    <property type="match status" value="1"/>
</dbReference>
<reference evidence="1 2" key="1">
    <citation type="submission" date="2020-06" db="EMBL/GenBank/DDBJ databases">
        <title>Transcriptomic and genomic resources for Thalictrum thalictroides and T. hernandezii: Facilitating candidate gene discovery in an emerging model plant lineage.</title>
        <authorList>
            <person name="Arias T."/>
            <person name="Riano-Pachon D.M."/>
            <person name="Di Stilio V.S."/>
        </authorList>
    </citation>
    <scope>NUCLEOTIDE SEQUENCE [LARGE SCALE GENOMIC DNA]</scope>
    <source>
        <strain evidence="2">cv. WT478/WT964</strain>
        <tissue evidence="1">Leaves</tissue>
    </source>
</reference>
<evidence type="ECO:0000313" key="2">
    <source>
        <dbReference type="Proteomes" id="UP000554482"/>
    </source>
</evidence>
<keyword evidence="2" id="KW-1185">Reference proteome</keyword>
<protein>
    <submittedName>
        <fullName evidence="1">Transcriptional regulator sterile apetala</fullName>
    </submittedName>
</protein>
<dbReference type="InterPro" id="IPR036322">
    <property type="entry name" value="WD40_repeat_dom_sf"/>
</dbReference>
<dbReference type="AlphaFoldDB" id="A0A7J6WKV2"/>
<dbReference type="Proteomes" id="UP000554482">
    <property type="component" value="Unassembled WGS sequence"/>
</dbReference>
<comment type="caution">
    <text evidence="1">The sequence shown here is derived from an EMBL/GenBank/DDBJ whole genome shotgun (WGS) entry which is preliminary data.</text>
</comment>
<organism evidence="1 2">
    <name type="scientific">Thalictrum thalictroides</name>
    <name type="common">Rue-anemone</name>
    <name type="synonym">Anemone thalictroides</name>
    <dbReference type="NCBI Taxonomy" id="46969"/>
    <lineage>
        <taxon>Eukaryota</taxon>
        <taxon>Viridiplantae</taxon>
        <taxon>Streptophyta</taxon>
        <taxon>Embryophyta</taxon>
        <taxon>Tracheophyta</taxon>
        <taxon>Spermatophyta</taxon>
        <taxon>Magnoliopsida</taxon>
        <taxon>Ranunculales</taxon>
        <taxon>Ranunculaceae</taxon>
        <taxon>Thalictroideae</taxon>
        <taxon>Thalictrum</taxon>
    </lineage>
</organism>
<gene>
    <name evidence="1" type="ORF">FRX31_012410</name>
</gene>
<dbReference type="InterPro" id="IPR036047">
    <property type="entry name" value="F-box-like_dom_sf"/>
</dbReference>
<dbReference type="SUPFAM" id="SSF50978">
    <property type="entry name" value="WD40 repeat-like"/>
    <property type="match status" value="1"/>
</dbReference>